<keyword evidence="6 14" id="KW-0812">Transmembrane</keyword>
<evidence type="ECO:0000256" key="13">
    <source>
        <dbReference type="ARBA" id="ARBA00023237"/>
    </source>
</evidence>
<gene>
    <name evidence="19" type="ORF">D7S86_15340</name>
</gene>
<evidence type="ECO:0000256" key="6">
    <source>
        <dbReference type="ARBA" id="ARBA00022692"/>
    </source>
</evidence>
<reference evidence="19 20" key="1">
    <citation type="submission" date="2018-10" db="EMBL/GenBank/DDBJ databases">
        <title>Robbsia sp. DHC34, isolated from soil.</title>
        <authorList>
            <person name="Gao Z.-H."/>
            <person name="Qiu L.-H."/>
        </authorList>
    </citation>
    <scope>NUCLEOTIDE SEQUENCE [LARGE SCALE GENOMIC DNA]</scope>
    <source>
        <strain evidence="19 20">DHC34</strain>
    </source>
</reference>
<comment type="similarity">
    <text evidence="2 14 15">Belongs to the TonB-dependent receptor family.</text>
</comment>
<feature type="domain" description="TonB-dependent receptor-like beta-barrel" evidence="17">
    <location>
        <begin position="313"/>
        <end position="737"/>
    </location>
</feature>
<comment type="caution">
    <text evidence="19">The sequence shown here is derived from an EMBL/GenBank/DDBJ whole genome shotgun (WGS) entry which is preliminary data.</text>
</comment>
<keyword evidence="8" id="KW-0408">Iron</keyword>
<dbReference type="Gene3D" id="2.40.170.20">
    <property type="entry name" value="TonB-dependent receptor, beta-barrel domain"/>
    <property type="match status" value="1"/>
</dbReference>
<evidence type="ECO:0000313" key="19">
    <source>
        <dbReference type="EMBL" id="RKP53644.1"/>
    </source>
</evidence>
<proteinExistence type="inferred from homology"/>
<dbReference type="EMBL" id="RBZU01000006">
    <property type="protein sequence ID" value="RKP53644.1"/>
    <property type="molecule type" value="Genomic_DNA"/>
</dbReference>
<keyword evidence="13 14" id="KW-0998">Cell outer membrane</keyword>
<dbReference type="InterPro" id="IPR010105">
    <property type="entry name" value="TonB_sidphr_rcpt"/>
</dbReference>
<feature type="region of interest" description="Disordered" evidence="16">
    <location>
        <begin position="66"/>
        <end position="86"/>
    </location>
</feature>
<organism evidence="19 20">
    <name type="scientific">Pararobbsia silviterrae</name>
    <dbReference type="NCBI Taxonomy" id="1792498"/>
    <lineage>
        <taxon>Bacteria</taxon>
        <taxon>Pseudomonadati</taxon>
        <taxon>Pseudomonadota</taxon>
        <taxon>Betaproteobacteria</taxon>
        <taxon>Burkholderiales</taxon>
        <taxon>Burkholderiaceae</taxon>
        <taxon>Pararobbsia</taxon>
    </lineage>
</organism>
<dbReference type="InterPro" id="IPR037066">
    <property type="entry name" value="Plug_dom_sf"/>
</dbReference>
<name>A0A494XUX6_9BURK</name>
<evidence type="ECO:0000256" key="8">
    <source>
        <dbReference type="ARBA" id="ARBA00023004"/>
    </source>
</evidence>
<evidence type="ECO:0000256" key="16">
    <source>
        <dbReference type="SAM" id="MobiDB-lite"/>
    </source>
</evidence>
<dbReference type="Gene3D" id="2.170.130.10">
    <property type="entry name" value="TonB-dependent receptor, plug domain"/>
    <property type="match status" value="1"/>
</dbReference>
<evidence type="ECO:0000256" key="5">
    <source>
        <dbReference type="ARBA" id="ARBA00022496"/>
    </source>
</evidence>
<keyword evidence="4 14" id="KW-1134">Transmembrane beta strand</keyword>
<keyword evidence="10 15" id="KW-0798">TonB box</keyword>
<dbReference type="InterPro" id="IPR036942">
    <property type="entry name" value="Beta-barrel_TonB_sf"/>
</dbReference>
<keyword evidence="20" id="KW-1185">Reference proteome</keyword>
<feature type="domain" description="TonB-dependent receptor plug" evidence="18">
    <location>
        <begin position="123"/>
        <end position="225"/>
    </location>
</feature>
<dbReference type="GO" id="GO:0038023">
    <property type="term" value="F:signaling receptor activity"/>
    <property type="evidence" value="ECO:0007669"/>
    <property type="project" value="InterPro"/>
</dbReference>
<evidence type="ECO:0000256" key="2">
    <source>
        <dbReference type="ARBA" id="ARBA00009810"/>
    </source>
</evidence>
<evidence type="ECO:0000256" key="14">
    <source>
        <dbReference type="PROSITE-ProRule" id="PRU01360"/>
    </source>
</evidence>
<keyword evidence="3 14" id="KW-0813">Transport</keyword>
<evidence type="ECO:0000256" key="4">
    <source>
        <dbReference type="ARBA" id="ARBA00022452"/>
    </source>
</evidence>
<protein>
    <submittedName>
        <fullName evidence="19">TonB-dependent siderophore receptor</fullName>
    </submittedName>
</protein>
<dbReference type="GO" id="GO:0009279">
    <property type="term" value="C:cell outer membrane"/>
    <property type="evidence" value="ECO:0007669"/>
    <property type="project" value="UniProtKB-SubCell"/>
</dbReference>
<dbReference type="SUPFAM" id="SSF56935">
    <property type="entry name" value="Porins"/>
    <property type="match status" value="1"/>
</dbReference>
<dbReference type="Proteomes" id="UP000270342">
    <property type="component" value="Unassembled WGS sequence"/>
</dbReference>
<dbReference type="PANTHER" id="PTHR32552:SF68">
    <property type="entry name" value="FERRICHROME OUTER MEMBRANE TRANSPORTER_PHAGE RECEPTOR"/>
    <property type="match status" value="1"/>
</dbReference>
<evidence type="ECO:0000256" key="10">
    <source>
        <dbReference type="ARBA" id="ARBA00023077"/>
    </source>
</evidence>
<dbReference type="FunFam" id="2.40.170.20:FF:000005">
    <property type="entry name" value="TonB-dependent siderophore receptor"/>
    <property type="match status" value="1"/>
</dbReference>
<dbReference type="Pfam" id="PF07715">
    <property type="entry name" value="Plug"/>
    <property type="match status" value="1"/>
</dbReference>
<dbReference type="InterPro" id="IPR000531">
    <property type="entry name" value="Beta-barrel_TonB"/>
</dbReference>
<evidence type="ECO:0000256" key="15">
    <source>
        <dbReference type="RuleBase" id="RU003357"/>
    </source>
</evidence>
<dbReference type="Pfam" id="PF00593">
    <property type="entry name" value="TonB_dep_Rec_b-barrel"/>
    <property type="match status" value="1"/>
</dbReference>
<evidence type="ECO:0000313" key="20">
    <source>
        <dbReference type="Proteomes" id="UP000270342"/>
    </source>
</evidence>
<evidence type="ECO:0000256" key="12">
    <source>
        <dbReference type="ARBA" id="ARBA00023170"/>
    </source>
</evidence>
<evidence type="ECO:0000256" key="7">
    <source>
        <dbReference type="ARBA" id="ARBA00022729"/>
    </source>
</evidence>
<evidence type="ECO:0000259" key="18">
    <source>
        <dbReference type="Pfam" id="PF07715"/>
    </source>
</evidence>
<keyword evidence="12 19" id="KW-0675">Receptor</keyword>
<sequence>MRRATRTLSDMTTSTTGMQQTDFHPAAAGSDRTTHPRERHPLRASIIAAACMLACSVHAQAAGQDDSTAAPAPAVQGGDASPPTESLPAVIVSDKRETETATGPVSGFVATRSATGTKTDTPLVETPQSISVITADQIQAQGAQTVGQALRYTAGVIGEEYGALNNTVDYFMVRGFPNQFPFVDGLSTETYFTLLAPTVDPYALERIDVLRGPASVLYGQNIPGGMINLVTKRPTDDPLHEVSFDVGSFGSVGGRFDLSGPVTQDGSLLYRVTGDAHVDGSQQDYQTDKRFYIAPALTWKPSADTTFTLLSHFDYRNTSIPTVDLPAVGTLYPGPLGATIGTNLFEGEPDFNQIRRTEVGIGYELEHRVNDWLTLRQNFRYTHVNFDEETVGSAGLEDDLETLDRYAFAAQASSDSFTVDNQAQFKFDTGPLQHTALVGIDYLHAVDRWAENDATSVPSLNLYNPIYGGPIVLGGVDYSVEHHVEQTGVYAQDQIRFGNLIGTLGVREDSAHTDEYDRLAGETDQSNAENRFTWRAGLVYLSDTGLAPYMSYSTSFTPGLGNTYNGAALKPTTGQSFEVGVKYQPAGQKSFAMLSLYNILQKNVTEPDYEHPDGNFVVQMGGQRVQGVELSGVADLGSGVSLTAAYTYMNGVITQSDQGYAGNRAVNVPHNMASAWLDKTFSGGLLTGFGVGGGVRYLSPQFGDEANTLLMPSMTLVDAAVHYDIRHWRFSVNAQNLFDRVYVNCQAADYCTYDQRLTVVGRATYQW</sequence>
<accession>A0A494XUX6</accession>
<comment type="subcellular location">
    <subcellularLocation>
        <location evidence="1 14">Cell outer membrane</location>
        <topology evidence="1 14">Multi-pass membrane protein</topology>
    </subcellularLocation>
</comment>
<evidence type="ECO:0000256" key="1">
    <source>
        <dbReference type="ARBA" id="ARBA00004571"/>
    </source>
</evidence>
<dbReference type="PANTHER" id="PTHR32552">
    <property type="entry name" value="FERRICHROME IRON RECEPTOR-RELATED"/>
    <property type="match status" value="1"/>
</dbReference>
<evidence type="ECO:0000256" key="3">
    <source>
        <dbReference type="ARBA" id="ARBA00022448"/>
    </source>
</evidence>
<dbReference type="InterPro" id="IPR012910">
    <property type="entry name" value="Plug_dom"/>
</dbReference>
<dbReference type="NCBIfam" id="TIGR01783">
    <property type="entry name" value="TonB-siderophor"/>
    <property type="match status" value="1"/>
</dbReference>
<keyword evidence="11 14" id="KW-0472">Membrane</keyword>
<dbReference type="CDD" id="cd01347">
    <property type="entry name" value="ligand_gated_channel"/>
    <property type="match status" value="1"/>
</dbReference>
<feature type="region of interest" description="Disordered" evidence="16">
    <location>
        <begin position="1"/>
        <end position="37"/>
    </location>
</feature>
<evidence type="ECO:0000256" key="9">
    <source>
        <dbReference type="ARBA" id="ARBA00023065"/>
    </source>
</evidence>
<feature type="compositionally biased region" description="Low complexity" evidence="16">
    <location>
        <begin position="1"/>
        <end position="16"/>
    </location>
</feature>
<evidence type="ECO:0000256" key="11">
    <source>
        <dbReference type="ARBA" id="ARBA00023136"/>
    </source>
</evidence>
<keyword evidence="9" id="KW-0406">Ion transport</keyword>
<dbReference type="PROSITE" id="PS52016">
    <property type="entry name" value="TONB_DEPENDENT_REC_3"/>
    <property type="match status" value="1"/>
</dbReference>
<dbReference type="InterPro" id="IPR039426">
    <property type="entry name" value="TonB-dep_rcpt-like"/>
</dbReference>
<dbReference type="AlphaFoldDB" id="A0A494XUX6"/>
<evidence type="ECO:0000259" key="17">
    <source>
        <dbReference type="Pfam" id="PF00593"/>
    </source>
</evidence>
<keyword evidence="5" id="KW-0410">Iron transport</keyword>
<keyword evidence="7" id="KW-0732">Signal</keyword>
<dbReference type="FunFam" id="2.170.130.10:FF:000001">
    <property type="entry name" value="Catecholate siderophore TonB-dependent receptor"/>
    <property type="match status" value="1"/>
</dbReference>
<dbReference type="GO" id="GO:0015891">
    <property type="term" value="P:siderophore transport"/>
    <property type="evidence" value="ECO:0007669"/>
    <property type="project" value="InterPro"/>
</dbReference>
<dbReference type="GO" id="GO:0015344">
    <property type="term" value="F:siderophore uptake transmembrane transporter activity"/>
    <property type="evidence" value="ECO:0007669"/>
    <property type="project" value="TreeGrafter"/>
</dbReference>